<dbReference type="Gene3D" id="3.40.630.30">
    <property type="match status" value="1"/>
</dbReference>
<evidence type="ECO:0000256" key="5">
    <source>
        <dbReference type="ARBA" id="ARBA00049880"/>
    </source>
</evidence>
<dbReference type="GO" id="GO:0016747">
    <property type="term" value="F:acyltransferase activity, transferring groups other than amino-acyl groups"/>
    <property type="evidence" value="ECO:0007669"/>
    <property type="project" value="InterPro"/>
</dbReference>
<gene>
    <name evidence="7" type="ORF">A7979_02560</name>
</gene>
<comment type="catalytic activity">
    <reaction evidence="5">
        <text>glycyl-tRNA(Gly) + acetyl-CoA = N-acetylglycyl-tRNA(Gly) + CoA + H(+)</text>
        <dbReference type="Rhea" id="RHEA:81867"/>
        <dbReference type="Rhea" id="RHEA-COMP:9683"/>
        <dbReference type="Rhea" id="RHEA-COMP:19766"/>
        <dbReference type="ChEBI" id="CHEBI:15378"/>
        <dbReference type="ChEBI" id="CHEBI:57287"/>
        <dbReference type="ChEBI" id="CHEBI:57288"/>
        <dbReference type="ChEBI" id="CHEBI:78522"/>
        <dbReference type="ChEBI" id="CHEBI:232036"/>
    </reaction>
</comment>
<dbReference type="RefSeq" id="WP_083091763.1">
    <property type="nucleotide sequence ID" value="NZ_LXWF01000022.1"/>
</dbReference>
<dbReference type="PANTHER" id="PTHR36449">
    <property type="entry name" value="ACETYLTRANSFERASE-RELATED"/>
    <property type="match status" value="1"/>
</dbReference>
<keyword evidence="1" id="KW-0678">Repressor</keyword>
<dbReference type="CDD" id="cd04301">
    <property type="entry name" value="NAT_SF"/>
    <property type="match status" value="1"/>
</dbReference>
<evidence type="ECO:0000313" key="7">
    <source>
        <dbReference type="EMBL" id="ORC18897.1"/>
    </source>
</evidence>
<organism evidence="7 8">
    <name type="scientific">Rothia nasimurium</name>
    <dbReference type="NCBI Taxonomy" id="85336"/>
    <lineage>
        <taxon>Bacteria</taxon>
        <taxon>Bacillati</taxon>
        <taxon>Actinomycetota</taxon>
        <taxon>Actinomycetes</taxon>
        <taxon>Micrococcales</taxon>
        <taxon>Micrococcaceae</taxon>
        <taxon>Rothia</taxon>
    </lineage>
</organism>
<keyword evidence="3" id="KW-0808">Transferase</keyword>
<evidence type="ECO:0000259" key="6">
    <source>
        <dbReference type="PROSITE" id="PS51186"/>
    </source>
</evidence>
<accession>A0A1Y1RQW4</accession>
<dbReference type="InterPro" id="IPR000182">
    <property type="entry name" value="GNAT_dom"/>
</dbReference>
<reference evidence="7 8" key="1">
    <citation type="submission" date="2016-05" db="EMBL/GenBank/DDBJ databases">
        <title>Draft genome sequence of a porcine commensal Rothia nasimurium.</title>
        <authorList>
            <person name="Gaiser R.A."/>
            <person name="Van Baarlen P."/>
            <person name="Wells J.M."/>
        </authorList>
    </citation>
    <scope>NUCLEOTIDE SEQUENCE [LARGE SCALE GENOMIC DNA]</scope>
    <source>
        <strain evidence="7 8">PT-32</strain>
    </source>
</reference>
<dbReference type="AlphaFoldDB" id="A0A1Y1RQW4"/>
<protein>
    <recommendedName>
        <fullName evidence="6">N-acetyltransferase domain-containing protein</fullName>
    </recommendedName>
</protein>
<dbReference type="InterPro" id="IPR016181">
    <property type="entry name" value="Acyl_CoA_acyltransferase"/>
</dbReference>
<evidence type="ECO:0000256" key="4">
    <source>
        <dbReference type="ARBA" id="ARBA00023315"/>
    </source>
</evidence>
<evidence type="ECO:0000256" key="1">
    <source>
        <dbReference type="ARBA" id="ARBA00022491"/>
    </source>
</evidence>
<evidence type="ECO:0000256" key="3">
    <source>
        <dbReference type="ARBA" id="ARBA00022679"/>
    </source>
</evidence>
<feature type="domain" description="N-acetyltransferase" evidence="6">
    <location>
        <begin position="3"/>
        <end position="162"/>
    </location>
</feature>
<dbReference type="SUPFAM" id="SSF55729">
    <property type="entry name" value="Acyl-CoA N-acyltransferases (Nat)"/>
    <property type="match status" value="1"/>
</dbReference>
<name>A0A1Y1RQW4_9MICC</name>
<dbReference type="PROSITE" id="PS51186">
    <property type="entry name" value="GNAT"/>
    <property type="match status" value="1"/>
</dbReference>
<keyword evidence="4" id="KW-0012">Acyltransferase</keyword>
<dbReference type="Pfam" id="PF13508">
    <property type="entry name" value="Acetyltransf_7"/>
    <property type="match status" value="1"/>
</dbReference>
<dbReference type="PANTHER" id="PTHR36449:SF1">
    <property type="entry name" value="ACETYLTRANSFERASE"/>
    <property type="match status" value="1"/>
</dbReference>
<sequence>MWHTIEPISPSSQAENFTTGLDSVDHWFRSNSLSEQAAKRVITWVCLADDNTVMGFFALKTVVLTQHPQASSKARNYFDNNSTGILIAQMGVLERLQGRGLGKRLLGEAISYAVAAADIAATRAIVLDAATPELIGFYQKFGFKRLSASSNRMYLPMSTARKIVRLFTQ</sequence>
<comment type="caution">
    <text evidence="7">The sequence shown here is derived from an EMBL/GenBank/DDBJ whole genome shotgun (WGS) entry which is preliminary data.</text>
</comment>
<dbReference type="OrthoDB" id="9799147at2"/>
<dbReference type="Proteomes" id="UP000192359">
    <property type="component" value="Unassembled WGS sequence"/>
</dbReference>
<proteinExistence type="predicted"/>
<dbReference type="EMBL" id="LXWF01000022">
    <property type="protein sequence ID" value="ORC18897.1"/>
    <property type="molecule type" value="Genomic_DNA"/>
</dbReference>
<evidence type="ECO:0000313" key="8">
    <source>
        <dbReference type="Proteomes" id="UP000192359"/>
    </source>
</evidence>
<keyword evidence="2" id="KW-1277">Toxin-antitoxin system</keyword>
<keyword evidence="8" id="KW-1185">Reference proteome</keyword>
<evidence type="ECO:0000256" key="2">
    <source>
        <dbReference type="ARBA" id="ARBA00022649"/>
    </source>
</evidence>